<accession>A0A0H5QZZ7</accession>
<name>A0A0H5QZZ7_9EUKA</name>
<dbReference type="AlphaFoldDB" id="A0A0H5QZZ7"/>
<evidence type="ECO:0000313" key="1">
    <source>
        <dbReference type="EMBL" id="CRZ07272.1"/>
    </source>
</evidence>
<sequence>MDRCPMCCGGSRESYAVYRSQRHQQICASYRLSNAKSASLAETLRFDGSIDQKVFQTREKKDLFGLRDTAFGAKVYWQIPSVRSLYSFNELQIKALRQFITENLPKRFIT</sequence>
<organism evidence="1">
    <name type="scientific">Spongospora subterranea</name>
    <dbReference type="NCBI Taxonomy" id="70186"/>
    <lineage>
        <taxon>Eukaryota</taxon>
        <taxon>Sar</taxon>
        <taxon>Rhizaria</taxon>
        <taxon>Endomyxa</taxon>
        <taxon>Phytomyxea</taxon>
        <taxon>Plasmodiophorida</taxon>
        <taxon>Plasmodiophoridae</taxon>
        <taxon>Spongospora</taxon>
    </lineage>
</organism>
<reference evidence="1" key="1">
    <citation type="submission" date="2015-04" db="EMBL/GenBank/DDBJ databases">
        <title>The genome sequence of the plant pathogenic Rhizarian Plasmodiophora brassicae reveals insights in its biotrophic life cycle and the origin of chitin synthesis.</title>
        <authorList>
            <person name="Schwelm A."/>
            <person name="Fogelqvist J."/>
            <person name="Knaust A."/>
            <person name="Julke S."/>
            <person name="Lilja T."/>
            <person name="Dhandapani V."/>
            <person name="Bonilla-Rosso G."/>
            <person name="Karlsson M."/>
            <person name="Shevchenko A."/>
            <person name="Choi S.R."/>
            <person name="Kim H.G."/>
            <person name="Park J.Y."/>
            <person name="Lim Y.P."/>
            <person name="Ludwig-Muller J."/>
            <person name="Dixelius C."/>
        </authorList>
    </citation>
    <scope>NUCLEOTIDE SEQUENCE</scope>
    <source>
        <tissue evidence="1">Potato root galls</tissue>
    </source>
</reference>
<dbReference type="EMBL" id="HACM01006830">
    <property type="protein sequence ID" value="CRZ07272.1"/>
    <property type="molecule type" value="Transcribed_RNA"/>
</dbReference>
<feature type="non-terminal residue" evidence="1">
    <location>
        <position position="110"/>
    </location>
</feature>
<proteinExistence type="predicted"/>
<protein>
    <submittedName>
        <fullName evidence="1">Uncharacterized protein</fullName>
    </submittedName>
</protein>